<dbReference type="Ensembl" id="ENSSDAT00000018844.1">
    <property type="protein sequence ID" value="ENSSDAP00000016591.1"/>
    <property type="gene ID" value="ENSSDAG00000014937.1"/>
</dbReference>
<keyword evidence="10" id="KW-0472">Membrane</keyword>
<evidence type="ECO:0000256" key="9">
    <source>
        <dbReference type="PROSITE-ProRule" id="PRU00302"/>
    </source>
</evidence>
<feature type="disulfide bond" evidence="9">
    <location>
        <begin position="473"/>
        <end position="500"/>
    </location>
</feature>
<dbReference type="Proteomes" id="UP000694422">
    <property type="component" value="Unplaced"/>
</dbReference>
<feature type="domain" description="Sushi" evidence="12">
    <location>
        <begin position="236"/>
        <end position="275"/>
    </location>
</feature>
<keyword evidence="3" id="KW-0677">Repeat</keyword>
<evidence type="ECO:0000256" key="11">
    <source>
        <dbReference type="SAM" id="SignalP"/>
    </source>
</evidence>
<evidence type="ECO:0000313" key="14">
    <source>
        <dbReference type="Proteomes" id="UP000694422"/>
    </source>
</evidence>
<dbReference type="PANTHER" id="PTHR19325">
    <property type="entry name" value="COMPLEMENT COMPONENT-RELATED SUSHI DOMAIN-CONTAINING"/>
    <property type="match status" value="1"/>
</dbReference>
<keyword evidence="1 9" id="KW-0768">Sushi</keyword>
<evidence type="ECO:0000256" key="8">
    <source>
        <dbReference type="ARBA" id="ARBA00073990"/>
    </source>
</evidence>
<dbReference type="FunFam" id="2.10.70.10:FF:000055">
    <property type="entry name" value="Complement decay-accelerating factor, GPI-anchored"/>
    <property type="match status" value="1"/>
</dbReference>
<dbReference type="SUPFAM" id="SSF57535">
    <property type="entry name" value="Complement control module/SCR domain"/>
    <property type="match status" value="7"/>
</dbReference>
<protein>
    <recommendedName>
        <fullName evidence="8">Zona pellucida sperm-binding protein 3 receptor</fullName>
    </recommendedName>
</protein>
<feature type="domain" description="Sushi" evidence="12">
    <location>
        <begin position="37"/>
        <end position="97"/>
    </location>
</feature>
<evidence type="ECO:0000313" key="13">
    <source>
        <dbReference type="Ensembl" id="ENSSDAP00000016591.1"/>
    </source>
</evidence>
<evidence type="ECO:0000256" key="5">
    <source>
        <dbReference type="ARBA" id="ARBA00023180"/>
    </source>
</evidence>
<evidence type="ECO:0000259" key="12">
    <source>
        <dbReference type="PROSITE" id="PS50923"/>
    </source>
</evidence>
<evidence type="ECO:0000256" key="7">
    <source>
        <dbReference type="ARBA" id="ARBA00060422"/>
    </source>
</evidence>
<dbReference type="InterPro" id="IPR050350">
    <property type="entry name" value="Compl-Cell_Adhes-Reg"/>
</dbReference>
<evidence type="ECO:0000256" key="10">
    <source>
        <dbReference type="SAM" id="Phobius"/>
    </source>
</evidence>
<keyword evidence="10" id="KW-1133">Transmembrane helix</keyword>
<accession>A0A8C9Q565</accession>
<name>A0A8C9Q565_SPEDA</name>
<dbReference type="Gene3D" id="1.20.5.3730">
    <property type="match status" value="1"/>
</dbReference>
<sequence length="566" mass="63766">MCSHQSTTPHRLGMWKIFSSILVQLTLVTALLDTVLGDCGLPPKLQFASPLNQLYESNFKAGTVLKNACHSGYRRVNSSRVTCGAYGAWIYSIFCIKKQCRNPGELTNGKVDIMTDFLFGSTIQFSCSKGYVLIGSTNSQCEVQGSEVEWSDPLPECVIVKCESPPEISNGRHSGGDEDLYTFGSSVTYSCDPNFSLIGNATIYCMVENKTLGVWRPNPPPQIPKGIFISGFKPFYTHRDSIVISCKKGYVLRGSNLIHCEAHNEWYPSVPTCELNGCSDLPEIPGAFLEKHIYTQKTQELFEIGTKLKYQCKPGYHAADELTVTCQQNLIWTTSRGCEKMCCPTPNLEKIKIVREKRDFTTVCAYVSGDFIFYMCEEGYYTVSSDGKSTCQEDGTWKPQIPECKPGLFSLIGLFTFFHLILSYAVLMPFSEKTQESKYVSLLVLCPKPTIENGRLAREKDHYVAMENITIQCDFGYNMVGSQSITCSVNKTWYPEVPKCKKEVPEGCEQVIIGRKLMQCLPNSEEVKMALQIYKLSLQIERLEQEKDKCINVHRRKPVSFKVIYI</sequence>
<feature type="domain" description="Sushi" evidence="12">
    <location>
        <begin position="276"/>
        <end position="340"/>
    </location>
</feature>
<dbReference type="GO" id="GO:0007338">
    <property type="term" value="P:single fertilization"/>
    <property type="evidence" value="ECO:0007669"/>
    <property type="project" value="UniProtKB-KW"/>
</dbReference>
<dbReference type="InterPro" id="IPR040514">
    <property type="entry name" value="C4bp_oligo"/>
</dbReference>
<dbReference type="Gene3D" id="2.10.70.10">
    <property type="entry name" value="Complement Module, domain 1"/>
    <property type="match status" value="6"/>
</dbReference>
<dbReference type="PANTHER" id="PTHR19325:SF551">
    <property type="entry name" value="ZONA PELLUCIDA SPERM-BINDING PROTEIN 3 RECEPTOR"/>
    <property type="match status" value="1"/>
</dbReference>
<feature type="domain" description="Sushi" evidence="12">
    <location>
        <begin position="444"/>
        <end position="502"/>
    </location>
</feature>
<evidence type="ECO:0000256" key="1">
    <source>
        <dbReference type="ARBA" id="ARBA00022659"/>
    </source>
</evidence>
<comment type="subcellular location">
    <subcellularLocation>
        <location evidence="7">Cytoplasmic vesicle</location>
        <location evidence="7">Secretory vesicle</location>
        <location evidence="7">Acrosome lumen</location>
    </subcellularLocation>
</comment>
<feature type="transmembrane region" description="Helical" evidence="10">
    <location>
        <begin position="408"/>
        <end position="427"/>
    </location>
</feature>
<feature type="domain" description="Sushi" evidence="12">
    <location>
        <begin position="98"/>
        <end position="159"/>
    </location>
</feature>
<dbReference type="InterPro" id="IPR000436">
    <property type="entry name" value="Sushi_SCR_CCP_dom"/>
</dbReference>
<dbReference type="AlphaFoldDB" id="A0A8C9Q565"/>
<keyword evidence="2 11" id="KW-0732">Signal</keyword>
<dbReference type="Pfam" id="PF18453">
    <property type="entry name" value="C4bp_oligo"/>
    <property type="match status" value="1"/>
</dbReference>
<evidence type="ECO:0000256" key="3">
    <source>
        <dbReference type="ARBA" id="ARBA00022737"/>
    </source>
</evidence>
<dbReference type="Gene3D" id="2.20.28.230">
    <property type="match status" value="1"/>
</dbReference>
<feature type="disulfide bond" evidence="9">
    <location>
        <begin position="246"/>
        <end position="273"/>
    </location>
</feature>
<evidence type="ECO:0000256" key="4">
    <source>
        <dbReference type="ARBA" id="ARBA00023157"/>
    </source>
</evidence>
<keyword evidence="14" id="KW-1185">Reference proteome</keyword>
<feature type="disulfide bond" evidence="9">
    <location>
        <begin position="162"/>
        <end position="205"/>
    </location>
</feature>
<dbReference type="CDD" id="cd00033">
    <property type="entry name" value="CCP"/>
    <property type="match status" value="7"/>
</dbReference>
<dbReference type="SMART" id="SM00032">
    <property type="entry name" value="CCP"/>
    <property type="match status" value="7"/>
</dbReference>
<evidence type="ECO:0000256" key="6">
    <source>
        <dbReference type="ARBA" id="ARBA00023279"/>
    </source>
</evidence>
<dbReference type="Pfam" id="PF00084">
    <property type="entry name" value="Sushi"/>
    <property type="match status" value="7"/>
</dbReference>
<feature type="signal peptide" evidence="11">
    <location>
        <begin position="1"/>
        <end position="37"/>
    </location>
</feature>
<proteinExistence type="predicted"/>
<reference evidence="13" key="1">
    <citation type="submission" date="2025-08" db="UniProtKB">
        <authorList>
            <consortium name="Ensembl"/>
        </authorList>
    </citation>
    <scope>IDENTIFICATION</scope>
</reference>
<comment type="caution">
    <text evidence="9">Lacks conserved residue(s) required for the propagation of feature annotation.</text>
</comment>
<feature type="chain" id="PRO_5034240825" description="Zona pellucida sperm-binding protein 3 receptor" evidence="11">
    <location>
        <begin position="38"/>
        <end position="566"/>
    </location>
</feature>
<dbReference type="InterPro" id="IPR035976">
    <property type="entry name" value="Sushi/SCR/CCP_sf"/>
</dbReference>
<dbReference type="GO" id="GO:0043160">
    <property type="term" value="C:acrosomal lumen"/>
    <property type="evidence" value="ECO:0007669"/>
    <property type="project" value="UniProtKB-SubCell"/>
</dbReference>
<keyword evidence="10" id="KW-0812">Transmembrane</keyword>
<reference evidence="13" key="2">
    <citation type="submission" date="2025-09" db="UniProtKB">
        <authorList>
            <consortium name="Ensembl"/>
        </authorList>
    </citation>
    <scope>IDENTIFICATION</scope>
</reference>
<feature type="domain" description="Sushi" evidence="12">
    <location>
        <begin position="160"/>
        <end position="225"/>
    </location>
</feature>
<dbReference type="FunFam" id="2.10.70.10:FF:000014">
    <property type="entry name" value="Membrane cofactor protein"/>
    <property type="match status" value="2"/>
</dbReference>
<evidence type="ECO:0000256" key="2">
    <source>
        <dbReference type="ARBA" id="ARBA00022729"/>
    </source>
</evidence>
<dbReference type="PROSITE" id="PS50923">
    <property type="entry name" value="SUSHI"/>
    <property type="match status" value="7"/>
</dbReference>
<feature type="domain" description="Sushi" evidence="12">
    <location>
        <begin position="341"/>
        <end position="406"/>
    </location>
</feature>
<keyword evidence="6" id="KW-0278">Fertilization</keyword>
<keyword evidence="4 9" id="KW-1015">Disulfide bond</keyword>
<dbReference type="GO" id="GO:0043159">
    <property type="term" value="C:acrosomal matrix"/>
    <property type="evidence" value="ECO:0007669"/>
    <property type="project" value="UniProtKB-ARBA"/>
</dbReference>
<organism evidence="13 14">
    <name type="scientific">Spermophilus dauricus</name>
    <name type="common">Daurian ground squirrel</name>
    <dbReference type="NCBI Taxonomy" id="99837"/>
    <lineage>
        <taxon>Eukaryota</taxon>
        <taxon>Metazoa</taxon>
        <taxon>Chordata</taxon>
        <taxon>Craniata</taxon>
        <taxon>Vertebrata</taxon>
        <taxon>Euteleostomi</taxon>
        <taxon>Mammalia</taxon>
        <taxon>Eutheria</taxon>
        <taxon>Euarchontoglires</taxon>
        <taxon>Glires</taxon>
        <taxon>Rodentia</taxon>
        <taxon>Sciuromorpha</taxon>
        <taxon>Sciuridae</taxon>
        <taxon>Xerinae</taxon>
        <taxon>Marmotini</taxon>
        <taxon>Spermophilus</taxon>
    </lineage>
</organism>
<keyword evidence="5" id="KW-0325">Glycoprotein</keyword>
<dbReference type="FunFam" id="2.10.70.10:FF:000115">
    <property type="entry name" value="Zona pellucida sperm-binding protein 3 receptor"/>
    <property type="match status" value="1"/>
</dbReference>